<organism evidence="8 9">
    <name type="scientific">Candidatus Ventrousia excrementavium</name>
    <dbReference type="NCBI Taxonomy" id="2840961"/>
    <lineage>
        <taxon>Bacteria</taxon>
        <taxon>Bacillati</taxon>
        <taxon>Bacillota</taxon>
        <taxon>Clostridia</taxon>
        <taxon>Eubacteriales</taxon>
        <taxon>Clostridiaceae</taxon>
        <taxon>Clostridiaceae incertae sedis</taxon>
        <taxon>Candidatus Ventrousia</taxon>
    </lineage>
</organism>
<evidence type="ECO:0000259" key="7">
    <source>
        <dbReference type="Pfam" id="PF16822"/>
    </source>
</evidence>
<comment type="pathway">
    <text evidence="2">Glycan biosynthesis; alginate biosynthesis.</text>
</comment>
<evidence type="ECO:0000256" key="4">
    <source>
        <dbReference type="ARBA" id="ARBA00022729"/>
    </source>
</evidence>
<reference evidence="8" key="1">
    <citation type="submission" date="2020-10" db="EMBL/GenBank/DDBJ databases">
        <authorList>
            <person name="Gilroy R."/>
        </authorList>
    </citation>
    <scope>NUCLEOTIDE SEQUENCE</scope>
    <source>
        <strain evidence="8">CHK191-8634</strain>
    </source>
</reference>
<name>A0A9D1IWA5_9CLOT</name>
<keyword evidence="3" id="KW-0808">Transferase</keyword>
<dbReference type="GO" id="GO:0042121">
    <property type="term" value="P:alginic acid biosynthetic process"/>
    <property type="evidence" value="ECO:0007669"/>
    <property type="project" value="UniProtKB-KW"/>
</dbReference>
<protein>
    <recommendedName>
        <fullName evidence="7">AlgX/AlgJ SGNH hydrolase-like domain-containing protein</fullName>
    </recommendedName>
</protein>
<gene>
    <name evidence="8" type="ORF">IAB67_03335</name>
</gene>
<keyword evidence="6" id="KW-0016">Alginate biosynthesis</keyword>
<evidence type="ECO:0000313" key="8">
    <source>
        <dbReference type="EMBL" id="HIU43312.1"/>
    </source>
</evidence>
<dbReference type="GO" id="GO:0016740">
    <property type="term" value="F:transferase activity"/>
    <property type="evidence" value="ECO:0007669"/>
    <property type="project" value="UniProtKB-KW"/>
</dbReference>
<accession>A0A9D1IWA5</accession>
<comment type="caution">
    <text evidence="8">The sequence shown here is derived from an EMBL/GenBank/DDBJ whole genome shotgun (WGS) entry which is preliminary data.</text>
</comment>
<evidence type="ECO:0000256" key="2">
    <source>
        <dbReference type="ARBA" id="ARBA00005182"/>
    </source>
</evidence>
<evidence type="ECO:0000256" key="6">
    <source>
        <dbReference type="ARBA" id="ARBA00022841"/>
    </source>
</evidence>
<dbReference type="GO" id="GO:0042597">
    <property type="term" value="C:periplasmic space"/>
    <property type="evidence" value="ECO:0007669"/>
    <property type="project" value="UniProtKB-SubCell"/>
</dbReference>
<keyword evidence="4" id="KW-0732">Signal</keyword>
<dbReference type="InterPro" id="IPR031811">
    <property type="entry name" value="ALGX/ALGJ_SGNH-like"/>
</dbReference>
<dbReference type="Proteomes" id="UP000824073">
    <property type="component" value="Unassembled WGS sequence"/>
</dbReference>
<dbReference type="Pfam" id="PF16822">
    <property type="entry name" value="ALGX"/>
    <property type="match status" value="1"/>
</dbReference>
<evidence type="ECO:0000256" key="1">
    <source>
        <dbReference type="ARBA" id="ARBA00004418"/>
    </source>
</evidence>
<reference evidence="8" key="2">
    <citation type="journal article" date="2021" name="PeerJ">
        <title>Extensive microbial diversity within the chicken gut microbiome revealed by metagenomics and culture.</title>
        <authorList>
            <person name="Gilroy R."/>
            <person name="Ravi A."/>
            <person name="Getino M."/>
            <person name="Pursley I."/>
            <person name="Horton D.L."/>
            <person name="Alikhan N.F."/>
            <person name="Baker D."/>
            <person name="Gharbi K."/>
            <person name="Hall N."/>
            <person name="Watson M."/>
            <person name="Adriaenssens E.M."/>
            <person name="Foster-Nyarko E."/>
            <person name="Jarju S."/>
            <person name="Secka A."/>
            <person name="Antonio M."/>
            <person name="Oren A."/>
            <person name="Chaudhuri R.R."/>
            <person name="La Ragione R."/>
            <person name="Hildebrand F."/>
            <person name="Pallen M.J."/>
        </authorList>
    </citation>
    <scope>NUCLEOTIDE SEQUENCE</scope>
    <source>
        <strain evidence="8">CHK191-8634</strain>
    </source>
</reference>
<evidence type="ECO:0000256" key="3">
    <source>
        <dbReference type="ARBA" id="ARBA00022679"/>
    </source>
</evidence>
<sequence length="390" mass="44017">MKKTWQIAFLSIVCAVLVAVPVLSVFGPRQDISLYENRTLASLEPLSMQTIFDGSFFSSMESALSDHIIGRDHWLRAYVRWQAGPLQKPVVNDIVLGDGVLAPYRTPVYEDPDYTQKGVDMAASLAAIRDLCESLGGQFVYVGIPEQSSAMRGHYPDYLYSGALVTDEVRRSMAAGLAGQGIEFVDMVPIFEQAGIEQYYFNGDHHYNLRGAYVTYRAILDRLSELGYDLPVLLEEDMEYVALPNPVYGSRSRQLYNAVDIRDQVEIYTAGEIPFDRWDNGEPVESTVFTLPENDEAPAAYTVYMGGDQAEARIDTHRPDLPKLLVFGDSFSNAVETFLYRSFGEMRSLDLRYYTEKTLSEYIREYQPDVVLCIRDDLNYLSAEGNGDFE</sequence>
<evidence type="ECO:0000313" key="9">
    <source>
        <dbReference type="Proteomes" id="UP000824073"/>
    </source>
</evidence>
<proteinExistence type="predicted"/>
<keyword evidence="5" id="KW-0574">Periplasm</keyword>
<evidence type="ECO:0000256" key="5">
    <source>
        <dbReference type="ARBA" id="ARBA00022764"/>
    </source>
</evidence>
<dbReference type="AlphaFoldDB" id="A0A9D1IWA5"/>
<dbReference type="EMBL" id="DVMR01000033">
    <property type="protein sequence ID" value="HIU43312.1"/>
    <property type="molecule type" value="Genomic_DNA"/>
</dbReference>
<feature type="domain" description="AlgX/AlgJ SGNH hydrolase-like" evidence="7">
    <location>
        <begin position="115"/>
        <end position="226"/>
    </location>
</feature>
<comment type="subcellular location">
    <subcellularLocation>
        <location evidence="1">Periplasm</location>
    </subcellularLocation>
</comment>